<evidence type="ECO:0000313" key="3">
    <source>
        <dbReference type="Proteomes" id="UP001596405"/>
    </source>
</evidence>
<comment type="caution">
    <text evidence="2">The sequence shown here is derived from an EMBL/GenBank/DDBJ whole genome shotgun (WGS) entry which is preliminary data.</text>
</comment>
<reference evidence="3" key="1">
    <citation type="journal article" date="2019" name="Int. J. Syst. Evol. Microbiol.">
        <title>The Global Catalogue of Microorganisms (GCM) 10K type strain sequencing project: providing services to taxonomists for standard genome sequencing and annotation.</title>
        <authorList>
            <consortium name="The Broad Institute Genomics Platform"/>
            <consortium name="The Broad Institute Genome Sequencing Center for Infectious Disease"/>
            <person name="Wu L."/>
            <person name="Ma J."/>
        </authorList>
    </citation>
    <scope>NUCLEOTIDE SEQUENCE [LARGE SCALE GENOMIC DNA]</scope>
    <source>
        <strain evidence="3">CGMCC 4.7393</strain>
    </source>
</reference>
<protein>
    <recommendedName>
        <fullName evidence="4">Periplasmic heavy metal sensor</fullName>
    </recommendedName>
</protein>
<keyword evidence="1" id="KW-0732">Signal</keyword>
<dbReference type="RefSeq" id="WP_066620091.1">
    <property type="nucleotide sequence ID" value="NZ_JBHSYQ010000003.1"/>
</dbReference>
<feature type="signal peptide" evidence="1">
    <location>
        <begin position="1"/>
        <end position="25"/>
    </location>
</feature>
<proteinExistence type="predicted"/>
<dbReference type="EMBL" id="JBHSYQ010000003">
    <property type="protein sequence ID" value="MFC6996338.1"/>
    <property type="molecule type" value="Genomic_DNA"/>
</dbReference>
<keyword evidence="3" id="KW-1185">Reference proteome</keyword>
<evidence type="ECO:0008006" key="4">
    <source>
        <dbReference type="Google" id="ProtNLM"/>
    </source>
</evidence>
<name>A0ABW2DJ45_9BACT</name>
<feature type="chain" id="PRO_5045575132" description="Periplasmic heavy metal sensor" evidence="1">
    <location>
        <begin position="26"/>
        <end position="130"/>
    </location>
</feature>
<evidence type="ECO:0000256" key="1">
    <source>
        <dbReference type="SAM" id="SignalP"/>
    </source>
</evidence>
<dbReference type="Proteomes" id="UP001596405">
    <property type="component" value="Unassembled WGS sequence"/>
</dbReference>
<accession>A0ABW2DJ45</accession>
<gene>
    <name evidence="2" type="ORF">ACFQHR_01820</name>
</gene>
<organism evidence="2 3">
    <name type="scientific">Rufibacter roseus</name>
    <dbReference type="NCBI Taxonomy" id="1567108"/>
    <lineage>
        <taxon>Bacteria</taxon>
        <taxon>Pseudomonadati</taxon>
        <taxon>Bacteroidota</taxon>
        <taxon>Cytophagia</taxon>
        <taxon>Cytophagales</taxon>
        <taxon>Hymenobacteraceae</taxon>
        <taxon>Rufibacter</taxon>
    </lineage>
</organism>
<dbReference type="Gene3D" id="1.20.120.1490">
    <property type="match status" value="1"/>
</dbReference>
<sequence>MKILKNISRLALLFVGLLAATSAFAQQGQGARLTAAERAQMQVDRYQKQLDLTPEQTVKIKEIVLAGAEELDKMRASGARPDREAMQATALKRNEEIKAILTPEQQAKFDKLLADQLERRGQGGRGQRRN</sequence>
<evidence type="ECO:0000313" key="2">
    <source>
        <dbReference type="EMBL" id="MFC6996338.1"/>
    </source>
</evidence>